<sequence length="232" mass="26301">MAYGFMLFCLKLQMVDCGSSTQAQPSNILDPDFEMLEDIEIQEMENVIAKEAKKRKVPRRPDIWDVFTKVFVEIGNHAIKVPKGKCNRCEKLIAAYPKLKGTTTMWKHHQSCSKMHTATQEQTMLNQESIRVIDNLEIQLGSLWRTSPHDIGMPIRRVREAVGWINGSPTRSDSFKDITTLLKMTPVVDHTPAPASPTSMANPSDNLRFLEQGLCSQLHIIEEDDGDDAIEY</sequence>
<reference evidence="7" key="2">
    <citation type="submission" date="2020-08" db="EMBL/GenBank/DDBJ databases">
        <title>Plant Genome Project.</title>
        <authorList>
            <person name="Zhang R.-G."/>
        </authorList>
    </citation>
    <scope>NUCLEOTIDE SEQUENCE</scope>
    <source>
        <strain evidence="7">Huo1</strain>
        <tissue evidence="7">Leaf</tissue>
    </source>
</reference>
<evidence type="ECO:0000256" key="4">
    <source>
        <dbReference type="PROSITE-ProRule" id="PRU00027"/>
    </source>
</evidence>
<evidence type="ECO:0000259" key="6">
    <source>
        <dbReference type="PROSITE" id="PS50808"/>
    </source>
</evidence>
<keyword evidence="5" id="KW-0732">Signal</keyword>
<evidence type="ECO:0000313" key="7">
    <source>
        <dbReference type="EMBL" id="KAG6394688.1"/>
    </source>
</evidence>
<feature type="chain" id="PRO_5036447967" description="BED-type domain-containing protein" evidence="5">
    <location>
        <begin position="18"/>
        <end position="232"/>
    </location>
</feature>
<name>A0A8X8WGS3_SALSN</name>
<evidence type="ECO:0000256" key="1">
    <source>
        <dbReference type="ARBA" id="ARBA00022723"/>
    </source>
</evidence>
<evidence type="ECO:0000256" key="5">
    <source>
        <dbReference type="SAM" id="SignalP"/>
    </source>
</evidence>
<dbReference type="PROSITE" id="PS50808">
    <property type="entry name" value="ZF_BED"/>
    <property type="match status" value="1"/>
</dbReference>
<keyword evidence="1" id="KW-0479">Metal-binding</keyword>
<dbReference type="InterPro" id="IPR003656">
    <property type="entry name" value="Znf_BED"/>
</dbReference>
<comment type="caution">
    <text evidence="7">The sequence shown here is derived from an EMBL/GenBank/DDBJ whole genome shotgun (WGS) entry which is preliminary data.</text>
</comment>
<dbReference type="GO" id="GO:0008270">
    <property type="term" value="F:zinc ion binding"/>
    <property type="evidence" value="ECO:0007669"/>
    <property type="project" value="UniProtKB-KW"/>
</dbReference>
<reference evidence="7" key="1">
    <citation type="submission" date="2018-01" db="EMBL/GenBank/DDBJ databases">
        <authorList>
            <person name="Mao J.F."/>
        </authorList>
    </citation>
    <scope>NUCLEOTIDE SEQUENCE</scope>
    <source>
        <strain evidence="7">Huo1</strain>
        <tissue evidence="7">Leaf</tissue>
    </source>
</reference>
<evidence type="ECO:0000256" key="3">
    <source>
        <dbReference type="ARBA" id="ARBA00022833"/>
    </source>
</evidence>
<feature type="domain" description="BED-type" evidence="6">
    <location>
        <begin position="58"/>
        <end position="123"/>
    </location>
</feature>
<proteinExistence type="predicted"/>
<gene>
    <name evidence="7" type="ORF">SASPL_145278</name>
</gene>
<dbReference type="SMART" id="SM00614">
    <property type="entry name" value="ZnF_BED"/>
    <property type="match status" value="1"/>
</dbReference>
<dbReference type="AlphaFoldDB" id="A0A8X8WGS3"/>
<feature type="signal peptide" evidence="5">
    <location>
        <begin position="1"/>
        <end position="17"/>
    </location>
</feature>
<evidence type="ECO:0000256" key="2">
    <source>
        <dbReference type="ARBA" id="ARBA00022771"/>
    </source>
</evidence>
<evidence type="ECO:0000313" key="8">
    <source>
        <dbReference type="Proteomes" id="UP000298416"/>
    </source>
</evidence>
<keyword evidence="3" id="KW-0862">Zinc</keyword>
<organism evidence="7">
    <name type="scientific">Salvia splendens</name>
    <name type="common">Scarlet sage</name>
    <dbReference type="NCBI Taxonomy" id="180675"/>
    <lineage>
        <taxon>Eukaryota</taxon>
        <taxon>Viridiplantae</taxon>
        <taxon>Streptophyta</taxon>
        <taxon>Embryophyta</taxon>
        <taxon>Tracheophyta</taxon>
        <taxon>Spermatophyta</taxon>
        <taxon>Magnoliopsida</taxon>
        <taxon>eudicotyledons</taxon>
        <taxon>Gunneridae</taxon>
        <taxon>Pentapetalae</taxon>
        <taxon>asterids</taxon>
        <taxon>lamiids</taxon>
        <taxon>Lamiales</taxon>
        <taxon>Lamiaceae</taxon>
        <taxon>Nepetoideae</taxon>
        <taxon>Mentheae</taxon>
        <taxon>Salviinae</taxon>
        <taxon>Salvia</taxon>
        <taxon>Salvia subgen. Calosphace</taxon>
        <taxon>core Calosphace</taxon>
    </lineage>
</organism>
<accession>A0A8X8WGS3</accession>
<dbReference type="GO" id="GO:0003677">
    <property type="term" value="F:DNA binding"/>
    <property type="evidence" value="ECO:0007669"/>
    <property type="project" value="InterPro"/>
</dbReference>
<dbReference type="Proteomes" id="UP000298416">
    <property type="component" value="Unassembled WGS sequence"/>
</dbReference>
<keyword evidence="8" id="KW-1185">Reference proteome</keyword>
<keyword evidence="2 4" id="KW-0863">Zinc-finger</keyword>
<dbReference type="EMBL" id="PNBA02000017">
    <property type="protein sequence ID" value="KAG6394688.1"/>
    <property type="molecule type" value="Genomic_DNA"/>
</dbReference>
<protein>
    <recommendedName>
        <fullName evidence="6">BED-type domain-containing protein</fullName>
    </recommendedName>
</protein>